<dbReference type="InterPro" id="IPR002376">
    <property type="entry name" value="Formyl_transf_N"/>
</dbReference>
<proteinExistence type="predicted"/>
<dbReference type="PANTHER" id="PTHR11138">
    <property type="entry name" value="METHIONYL-TRNA FORMYLTRANSFERASE"/>
    <property type="match status" value="1"/>
</dbReference>
<reference evidence="3 4" key="1">
    <citation type="submission" date="2018-06" db="EMBL/GenBank/DDBJ databases">
        <title>Pseudomonas diversity within urban Lake Michigan freshwaters.</title>
        <authorList>
            <person name="Batrich M."/>
            <person name="Hatzopoulos T."/>
            <person name="Putonti C."/>
        </authorList>
    </citation>
    <scope>NUCLEOTIDE SEQUENCE [LARGE SCALE GENOMIC DNA]</scope>
    <source>
        <strain evidence="3 4">MB-090624</strain>
    </source>
</reference>
<dbReference type="EMBL" id="QJRN01000007">
    <property type="protein sequence ID" value="PYC37329.1"/>
    <property type="molecule type" value="Genomic_DNA"/>
</dbReference>
<comment type="caution">
    <text evidence="3">The sequence shown here is derived from an EMBL/GenBank/DDBJ whole genome shotgun (WGS) entry which is preliminary data.</text>
</comment>
<protein>
    <recommendedName>
        <fullName evidence="5">Methionyl-tRNA formyltransferase</fullName>
    </recommendedName>
</protein>
<feature type="domain" description="Formyl transferase N-terminal" evidence="1">
    <location>
        <begin position="50"/>
        <end position="171"/>
    </location>
</feature>
<dbReference type="AlphaFoldDB" id="A0A9Q6N8D4"/>
<feature type="domain" description="Formyl transferase C-terminal" evidence="2">
    <location>
        <begin position="200"/>
        <end position="286"/>
    </location>
</feature>
<evidence type="ECO:0000313" key="3">
    <source>
        <dbReference type="EMBL" id="PYC37329.1"/>
    </source>
</evidence>
<dbReference type="InterPro" id="IPR005793">
    <property type="entry name" value="Formyl_trans_C"/>
</dbReference>
<dbReference type="RefSeq" id="WP_110652268.1">
    <property type="nucleotide sequence ID" value="NZ_CP031396.1"/>
</dbReference>
<dbReference type="InterPro" id="IPR011034">
    <property type="entry name" value="Formyl_transferase-like_C_sf"/>
</dbReference>
<dbReference type="CDD" id="cd08702">
    <property type="entry name" value="Arna_FMT_C"/>
    <property type="match status" value="1"/>
</dbReference>
<dbReference type="Pfam" id="PF00551">
    <property type="entry name" value="Formyl_trans_N"/>
    <property type="match status" value="1"/>
</dbReference>
<dbReference type="Pfam" id="PF02911">
    <property type="entry name" value="Formyl_trans_C"/>
    <property type="match status" value="1"/>
</dbReference>
<evidence type="ECO:0000259" key="2">
    <source>
        <dbReference type="Pfam" id="PF02911"/>
    </source>
</evidence>
<evidence type="ECO:0000313" key="4">
    <source>
        <dbReference type="Proteomes" id="UP000248188"/>
    </source>
</evidence>
<name>A0A9Q6N8D4_9PSED</name>
<organism evidence="3 4">
    <name type="scientific">Pseudomonas protegens</name>
    <dbReference type="NCBI Taxonomy" id="380021"/>
    <lineage>
        <taxon>Bacteria</taxon>
        <taxon>Pseudomonadati</taxon>
        <taxon>Pseudomonadota</taxon>
        <taxon>Gammaproteobacteria</taxon>
        <taxon>Pseudomonadales</taxon>
        <taxon>Pseudomonadaceae</taxon>
        <taxon>Pseudomonas</taxon>
    </lineage>
</organism>
<dbReference type="Proteomes" id="UP000248188">
    <property type="component" value="Unassembled WGS sequence"/>
</dbReference>
<dbReference type="SUPFAM" id="SSF53328">
    <property type="entry name" value="Formyltransferase"/>
    <property type="match status" value="1"/>
</dbReference>
<dbReference type="Gene3D" id="3.40.50.12230">
    <property type="match status" value="1"/>
</dbReference>
<evidence type="ECO:0000259" key="1">
    <source>
        <dbReference type="Pfam" id="PF00551"/>
    </source>
</evidence>
<dbReference type="PANTHER" id="PTHR11138:SF5">
    <property type="entry name" value="METHIONYL-TRNA FORMYLTRANSFERASE, MITOCHONDRIAL"/>
    <property type="match status" value="1"/>
</dbReference>
<dbReference type="GO" id="GO:0004479">
    <property type="term" value="F:methionyl-tRNA formyltransferase activity"/>
    <property type="evidence" value="ECO:0007669"/>
    <property type="project" value="TreeGrafter"/>
</dbReference>
<accession>A0A9Q6N8D4</accession>
<dbReference type="SUPFAM" id="SSF50486">
    <property type="entry name" value="FMT C-terminal domain-like"/>
    <property type="match status" value="1"/>
</dbReference>
<sequence>MSDAIFLGSKDAGLEALKAIRASAKERLVKAITFDDRADSRSVLNEFSSYCSEKNIPLSIIEPKNLSIELKAHQGAKVFVIGWYSILQENLLSRNDFFGMHYSPLPKYRGNAPLVWQIINGESEIGLSLFKFSLGIDDGEIVAQKKFPLLNEDDISTVLAKANFYSKEILEEQVKKILNGEVTLTLQDHSKASYCSLRIPEDGKINWNLSAQEIFNFVRAQTTPYPGAFTVNSKGEKIKIIKCEIDNRTIYAPTGAIVERNLNYVTIKCGNGAIKILKAKNSNNETIRTIFPSIKERLL</sequence>
<dbReference type="GO" id="GO:0005829">
    <property type="term" value="C:cytosol"/>
    <property type="evidence" value="ECO:0007669"/>
    <property type="project" value="TreeGrafter"/>
</dbReference>
<evidence type="ECO:0008006" key="5">
    <source>
        <dbReference type="Google" id="ProtNLM"/>
    </source>
</evidence>
<dbReference type="InterPro" id="IPR036477">
    <property type="entry name" value="Formyl_transf_N_sf"/>
</dbReference>
<gene>
    <name evidence="3" type="ORF">DMX08_13625</name>
</gene>